<dbReference type="Proteomes" id="UP000233556">
    <property type="component" value="Unassembled WGS sequence"/>
</dbReference>
<evidence type="ECO:0000313" key="1">
    <source>
        <dbReference type="EMBL" id="PKU46401.1"/>
    </source>
</evidence>
<sequence length="184" mass="21915">MEHLSYKERLRDLGLFILEKRRLRGDLINSYKYLMVRCQGDRARLFPVVHSNGHKLEHRKFRLNMRKNFLTSMVTEHWKRLPREVVESPSLDIFKTCLDVFLSSLLQNFSIALRSIRGQWYLLLNDKGKYGLCFRQLSVSKQKPASDFRQTADMKCIDMRITAIIYHYESTLIMMVQRMDFESG</sequence>
<reference evidence="2" key="1">
    <citation type="submission" date="2017-11" db="EMBL/GenBank/DDBJ databases">
        <authorList>
            <person name="Lima N.C."/>
            <person name="Parody-Merino A.M."/>
            <person name="Battley P.F."/>
            <person name="Fidler A.E."/>
            <person name="Prosdocimi F."/>
        </authorList>
    </citation>
    <scope>NUCLEOTIDE SEQUENCE [LARGE SCALE GENOMIC DNA]</scope>
</reference>
<dbReference type="EMBL" id="KZ505712">
    <property type="protein sequence ID" value="PKU46401.1"/>
    <property type="molecule type" value="Genomic_DNA"/>
</dbReference>
<dbReference type="AlphaFoldDB" id="A0A2I0UK31"/>
<reference evidence="2" key="2">
    <citation type="submission" date="2017-12" db="EMBL/GenBank/DDBJ databases">
        <title>Genome sequence of the Bar-tailed Godwit (Limosa lapponica baueri).</title>
        <authorList>
            <person name="Lima N.C.B."/>
            <person name="Parody-Merino A.M."/>
            <person name="Battley P.F."/>
            <person name="Fidler A.E."/>
            <person name="Prosdocimi F."/>
        </authorList>
    </citation>
    <scope>NUCLEOTIDE SEQUENCE [LARGE SCALE GENOMIC DNA]</scope>
</reference>
<organism evidence="1 2">
    <name type="scientific">Limosa lapponica baueri</name>
    <dbReference type="NCBI Taxonomy" id="1758121"/>
    <lineage>
        <taxon>Eukaryota</taxon>
        <taxon>Metazoa</taxon>
        <taxon>Chordata</taxon>
        <taxon>Craniata</taxon>
        <taxon>Vertebrata</taxon>
        <taxon>Euteleostomi</taxon>
        <taxon>Archelosauria</taxon>
        <taxon>Archosauria</taxon>
        <taxon>Dinosauria</taxon>
        <taxon>Saurischia</taxon>
        <taxon>Theropoda</taxon>
        <taxon>Coelurosauria</taxon>
        <taxon>Aves</taxon>
        <taxon>Neognathae</taxon>
        <taxon>Neoaves</taxon>
        <taxon>Charadriiformes</taxon>
        <taxon>Scolopacidae</taxon>
        <taxon>Limosa</taxon>
    </lineage>
</organism>
<dbReference type="OrthoDB" id="276744at2759"/>
<gene>
    <name evidence="1" type="ORF">llap_3289</name>
</gene>
<protein>
    <submittedName>
        <fullName evidence="1">Uncharacterized protein</fullName>
    </submittedName>
</protein>
<name>A0A2I0UK31_LIMLA</name>
<proteinExistence type="predicted"/>
<accession>A0A2I0UK31</accession>
<keyword evidence="2" id="KW-1185">Reference proteome</keyword>
<evidence type="ECO:0000313" key="2">
    <source>
        <dbReference type="Proteomes" id="UP000233556"/>
    </source>
</evidence>